<dbReference type="Proteomes" id="UP000658127">
    <property type="component" value="Unassembled WGS sequence"/>
</dbReference>
<comment type="caution">
    <text evidence="7">The sequence shown here is derived from an EMBL/GenBank/DDBJ whole genome shotgun (WGS) entry which is preliminary data.</text>
</comment>
<dbReference type="InterPro" id="IPR000032">
    <property type="entry name" value="HPr-like"/>
</dbReference>
<evidence type="ECO:0000256" key="3">
    <source>
        <dbReference type="ARBA" id="ARBA00020422"/>
    </source>
</evidence>
<comment type="function">
    <text evidence="1">General (non sugar-specific) component of the phosphoenolpyruvate-dependent sugar phosphotransferase system (sugar PTS). This major carbohydrate active-transport system catalyzes the phosphorylation of incoming sugar substrates concomitantly with their translocation across the cell membrane. The phosphoryl group from phosphoenolpyruvate (PEP) is transferred to the phosphoryl carrier protein HPr by enzyme I. Phospho-HPr then transfers it to the PTS EIIA domain.</text>
</comment>
<dbReference type="Pfam" id="PF00381">
    <property type="entry name" value="PTS-HPr"/>
    <property type="match status" value="1"/>
</dbReference>
<dbReference type="InterPro" id="IPR050399">
    <property type="entry name" value="HPr"/>
</dbReference>
<dbReference type="PROSITE" id="PS00369">
    <property type="entry name" value="PTS_HPR_HIS"/>
    <property type="match status" value="1"/>
</dbReference>
<organism evidence="7 8">
    <name type="scientific">Nocardia rhizosphaerihabitans</name>
    <dbReference type="NCBI Taxonomy" id="1691570"/>
    <lineage>
        <taxon>Bacteria</taxon>
        <taxon>Bacillati</taxon>
        <taxon>Actinomycetota</taxon>
        <taxon>Actinomycetes</taxon>
        <taxon>Mycobacteriales</taxon>
        <taxon>Nocardiaceae</taxon>
        <taxon>Nocardia</taxon>
    </lineage>
</organism>
<sequence>MSEAMTTRTVVVGSEVGLHARPAAKFTQAVQATGVPVRISVGGGEPVDAASVLAVMTLGAGHGAEVTLHADDDAVLDSLAELVASDLDAA</sequence>
<accession>A0ABQ2KTH1</accession>
<dbReference type="SUPFAM" id="SSF55594">
    <property type="entry name" value="HPr-like"/>
    <property type="match status" value="1"/>
</dbReference>
<dbReference type="EMBL" id="BMNE01000006">
    <property type="protein sequence ID" value="GGN92799.1"/>
    <property type="molecule type" value="Genomic_DNA"/>
</dbReference>
<reference evidence="8" key="1">
    <citation type="journal article" date="2019" name="Int. J. Syst. Evol. Microbiol.">
        <title>The Global Catalogue of Microorganisms (GCM) 10K type strain sequencing project: providing services to taxonomists for standard genome sequencing and annotation.</title>
        <authorList>
            <consortium name="The Broad Institute Genomics Platform"/>
            <consortium name="The Broad Institute Genome Sequencing Center for Infectious Disease"/>
            <person name="Wu L."/>
            <person name="Ma J."/>
        </authorList>
    </citation>
    <scope>NUCLEOTIDE SEQUENCE [LARGE SCALE GENOMIC DNA]</scope>
    <source>
        <strain evidence="8">CGMCC 4.7329</strain>
    </source>
</reference>
<protein>
    <recommendedName>
        <fullName evidence="3">Phosphocarrier protein HPr</fullName>
    </recommendedName>
</protein>
<dbReference type="PANTHER" id="PTHR33705:SF2">
    <property type="entry name" value="PHOSPHOCARRIER PROTEIN NPR"/>
    <property type="match status" value="1"/>
</dbReference>
<keyword evidence="8" id="KW-1185">Reference proteome</keyword>
<dbReference type="Gene3D" id="3.30.1340.10">
    <property type="entry name" value="HPr-like"/>
    <property type="match status" value="1"/>
</dbReference>
<dbReference type="PANTHER" id="PTHR33705">
    <property type="entry name" value="PHOSPHOCARRIER PROTEIN HPR"/>
    <property type="match status" value="1"/>
</dbReference>
<evidence type="ECO:0000256" key="1">
    <source>
        <dbReference type="ARBA" id="ARBA00003681"/>
    </source>
</evidence>
<dbReference type="InterPro" id="IPR035895">
    <property type="entry name" value="HPr-like_sf"/>
</dbReference>
<gene>
    <name evidence="7" type="ORF">GCM10011610_54150</name>
</gene>
<dbReference type="PROSITE" id="PS51350">
    <property type="entry name" value="PTS_HPR_DOM"/>
    <property type="match status" value="1"/>
</dbReference>
<evidence type="ECO:0000259" key="6">
    <source>
        <dbReference type="PROSITE" id="PS51350"/>
    </source>
</evidence>
<dbReference type="PRINTS" id="PR00107">
    <property type="entry name" value="PHOSPHOCPHPR"/>
</dbReference>
<dbReference type="InterPro" id="IPR001020">
    <property type="entry name" value="PTS_HPr_His_P_site"/>
</dbReference>
<feature type="domain" description="HPr" evidence="6">
    <location>
        <begin position="5"/>
        <end position="90"/>
    </location>
</feature>
<proteinExistence type="predicted"/>
<evidence type="ECO:0000256" key="2">
    <source>
        <dbReference type="ARBA" id="ARBA00004496"/>
    </source>
</evidence>
<name>A0ABQ2KTH1_9NOCA</name>
<evidence type="ECO:0000313" key="7">
    <source>
        <dbReference type="EMBL" id="GGN92799.1"/>
    </source>
</evidence>
<evidence type="ECO:0000256" key="5">
    <source>
        <dbReference type="ARBA" id="ARBA00022683"/>
    </source>
</evidence>
<dbReference type="NCBIfam" id="TIGR01003">
    <property type="entry name" value="PTS_HPr_family"/>
    <property type="match status" value="1"/>
</dbReference>
<evidence type="ECO:0000313" key="8">
    <source>
        <dbReference type="Proteomes" id="UP000658127"/>
    </source>
</evidence>
<evidence type="ECO:0000256" key="4">
    <source>
        <dbReference type="ARBA" id="ARBA00022490"/>
    </source>
</evidence>
<keyword evidence="5" id="KW-0598">Phosphotransferase system</keyword>
<comment type="subcellular location">
    <subcellularLocation>
        <location evidence="2">Cytoplasm</location>
    </subcellularLocation>
</comment>
<keyword evidence="4" id="KW-0963">Cytoplasm</keyword>
<dbReference type="CDD" id="cd00367">
    <property type="entry name" value="PTS-HPr_like"/>
    <property type="match status" value="1"/>
</dbReference>